<organism evidence="2 3">
    <name type="scientific">Candidatus Magasanikbacteria bacterium CG_4_10_14_0_2_um_filter_41_31</name>
    <dbReference type="NCBI Taxonomy" id="1974639"/>
    <lineage>
        <taxon>Bacteria</taxon>
        <taxon>Candidatus Magasanikiibacteriota</taxon>
    </lineage>
</organism>
<dbReference type="PANTHER" id="PTHR43179">
    <property type="entry name" value="RHAMNOSYLTRANSFERASE WBBL"/>
    <property type="match status" value="1"/>
</dbReference>
<dbReference type="PANTHER" id="PTHR43179:SF7">
    <property type="entry name" value="RHAMNOSYLTRANSFERASE WBBL"/>
    <property type="match status" value="1"/>
</dbReference>
<proteinExistence type="predicted"/>
<gene>
    <name evidence="2" type="ORF">COX83_01755</name>
</gene>
<dbReference type="EMBL" id="PFPI01000023">
    <property type="protein sequence ID" value="PIZ93524.1"/>
    <property type="molecule type" value="Genomic_DNA"/>
</dbReference>
<accession>A0A2M7V4N3</accession>
<dbReference type="Proteomes" id="UP000230078">
    <property type="component" value="Unassembled WGS sequence"/>
</dbReference>
<sequence>MHSMDLSIVTVTWNSKERIGEQIRSVQDGCTNISGEEIVVDNGSSDETVAFMKKEFPHVTVIVNTENKGFGAANNQGLAKATGDYVLFLNPDMRVEPGSLDTIFEWMKTHSDVGIASVKLVDVQGKFSWEASPRRFPKFWEQLALVLKLPHLFPHMLDNYHMRDMNPDVEQDVDSVRGAFMLMRRDFLEKTGWAFDPRYFIWYEDVDICREAHRHGFRVVYTPIISCVDYVGQSFKKRDTLWKQKQFTKSMLVYFQKWEPWYVWMWIAMVRPVGVAFAWTNDLFHSKK</sequence>
<dbReference type="AlphaFoldDB" id="A0A2M7V4N3"/>
<dbReference type="Gene3D" id="3.90.550.10">
    <property type="entry name" value="Spore Coat Polysaccharide Biosynthesis Protein SpsA, Chain A"/>
    <property type="match status" value="1"/>
</dbReference>
<evidence type="ECO:0000259" key="1">
    <source>
        <dbReference type="Pfam" id="PF00535"/>
    </source>
</evidence>
<protein>
    <recommendedName>
        <fullName evidence="1">Glycosyltransferase 2-like domain-containing protein</fullName>
    </recommendedName>
</protein>
<dbReference type="SUPFAM" id="SSF53448">
    <property type="entry name" value="Nucleotide-diphospho-sugar transferases"/>
    <property type="match status" value="1"/>
</dbReference>
<evidence type="ECO:0000313" key="3">
    <source>
        <dbReference type="Proteomes" id="UP000230078"/>
    </source>
</evidence>
<dbReference type="InterPro" id="IPR001173">
    <property type="entry name" value="Glyco_trans_2-like"/>
</dbReference>
<evidence type="ECO:0000313" key="2">
    <source>
        <dbReference type="EMBL" id="PIZ93524.1"/>
    </source>
</evidence>
<dbReference type="Pfam" id="PF00535">
    <property type="entry name" value="Glycos_transf_2"/>
    <property type="match status" value="1"/>
</dbReference>
<dbReference type="InterPro" id="IPR029044">
    <property type="entry name" value="Nucleotide-diphossugar_trans"/>
</dbReference>
<feature type="domain" description="Glycosyltransferase 2-like" evidence="1">
    <location>
        <begin position="7"/>
        <end position="147"/>
    </location>
</feature>
<name>A0A2M7V4N3_9BACT</name>
<dbReference type="CDD" id="cd04186">
    <property type="entry name" value="GT_2_like_c"/>
    <property type="match status" value="1"/>
</dbReference>
<comment type="caution">
    <text evidence="2">The sequence shown here is derived from an EMBL/GenBank/DDBJ whole genome shotgun (WGS) entry which is preliminary data.</text>
</comment>
<reference evidence="3" key="1">
    <citation type="submission" date="2017-09" db="EMBL/GenBank/DDBJ databases">
        <title>Depth-based differentiation of microbial function through sediment-hosted aquifers and enrichment of novel symbionts in the deep terrestrial subsurface.</title>
        <authorList>
            <person name="Probst A.J."/>
            <person name="Ladd B."/>
            <person name="Jarett J.K."/>
            <person name="Geller-Mcgrath D.E."/>
            <person name="Sieber C.M.K."/>
            <person name="Emerson J.B."/>
            <person name="Anantharaman K."/>
            <person name="Thomas B.C."/>
            <person name="Malmstrom R."/>
            <person name="Stieglmeier M."/>
            <person name="Klingl A."/>
            <person name="Woyke T."/>
            <person name="Ryan C.M."/>
            <person name="Banfield J.F."/>
        </authorList>
    </citation>
    <scope>NUCLEOTIDE SEQUENCE [LARGE SCALE GENOMIC DNA]</scope>
</reference>